<feature type="domain" description="FAD-binding" evidence="2">
    <location>
        <begin position="7"/>
        <end position="217"/>
    </location>
</feature>
<comment type="caution">
    <text evidence="3">The sequence shown here is derived from an EMBL/GenBank/DDBJ whole genome shotgun (WGS) entry which is preliminary data.</text>
</comment>
<evidence type="ECO:0000313" key="3">
    <source>
        <dbReference type="EMBL" id="TDT30091.1"/>
    </source>
</evidence>
<dbReference type="Proteomes" id="UP000295371">
    <property type="component" value="Unassembled WGS sequence"/>
</dbReference>
<organism evidence="3 4">
    <name type="scientific">Naumannella halotolerans</name>
    <dbReference type="NCBI Taxonomy" id="993414"/>
    <lineage>
        <taxon>Bacteria</taxon>
        <taxon>Bacillati</taxon>
        <taxon>Actinomycetota</taxon>
        <taxon>Actinomycetes</taxon>
        <taxon>Propionibacteriales</taxon>
        <taxon>Propionibacteriaceae</taxon>
        <taxon>Naumannella</taxon>
    </lineage>
</organism>
<name>A0A4R7IZ68_9ACTN</name>
<dbReference type="InterPro" id="IPR036188">
    <property type="entry name" value="FAD/NAD-bd_sf"/>
</dbReference>
<dbReference type="RefSeq" id="WP_133755987.1">
    <property type="nucleotide sequence ID" value="NZ_SOAW01000003.1"/>
</dbReference>
<dbReference type="OrthoDB" id="103324at2"/>
<protein>
    <submittedName>
        <fullName evidence="3">Flavin-dependent dehydrogenase</fullName>
    </submittedName>
</protein>
<sequence length="563" mass="63442">MKQEQHEVDVLIIGGGIAGLTLSIQLLRERPTLNVAVIERQFHPVAEAAHKVGESSVEMQAHYLRTVLGLQQHMDNEQLHKFGLRIFIENGDNTDIARRVEYGQITHAPLPAYQIDRGRLENHLAKHAEELGATVLTGEQVRQINLLPDQERHQVTVFGESHQIDFAPRWLIDASGRASVLKRKLNLQRPVGHTMNASWLRIDAEIDVESWSQDPSWKERVPSGLRRLSTNHLMGHGYWVWLIPLSSGATSIGIVADPRIHPHATFNTLDKAISWLSQREPQCAEEIRDHIDQVLDFRVMANYAYGAQQVYSADRWCLTGEAGVSIDPLYSSGGDLMGISNGLITDLVLNDLDGGQDRSIIHNQVYLLLSQIWLVAYEDLYPVMGNAQVMVAKVIWDTIIYWAVPGLLYFHDRLKTLSEDLGSLESLYRTWELHTRVQQFFREWHAVDNPEASDVFADPYSLMEFLVDLHTGMDAGLPPDELTEQVVKNVTLLEQLSGQLFAVASARLDGLADPRAHAQAKAWRTEPTTSELIAKHRKLNETNPINPSWVSLGYDTDTVREAG</sequence>
<dbReference type="AlphaFoldDB" id="A0A4R7IZ68"/>
<dbReference type="Pfam" id="PF01494">
    <property type="entry name" value="FAD_binding_3"/>
    <property type="match status" value="1"/>
</dbReference>
<dbReference type="PANTHER" id="PTHR43747">
    <property type="entry name" value="FAD-BINDING PROTEIN"/>
    <property type="match status" value="1"/>
</dbReference>
<comment type="similarity">
    <text evidence="1">Belongs to the flavin-dependent halogenase family. Bacterial tryptophan halogenase subfamily.</text>
</comment>
<dbReference type="SUPFAM" id="SSF51905">
    <property type="entry name" value="FAD/NAD(P)-binding domain"/>
    <property type="match status" value="1"/>
</dbReference>
<reference evidence="3 4" key="1">
    <citation type="submission" date="2019-03" db="EMBL/GenBank/DDBJ databases">
        <title>Genomic Encyclopedia of Archaeal and Bacterial Type Strains, Phase II (KMG-II): from individual species to whole genera.</title>
        <authorList>
            <person name="Goeker M."/>
        </authorList>
    </citation>
    <scope>NUCLEOTIDE SEQUENCE [LARGE SCALE GENOMIC DNA]</scope>
    <source>
        <strain evidence="3 4">DSM 24323</strain>
    </source>
</reference>
<evidence type="ECO:0000313" key="4">
    <source>
        <dbReference type="Proteomes" id="UP000295371"/>
    </source>
</evidence>
<keyword evidence="4" id="KW-1185">Reference proteome</keyword>
<evidence type="ECO:0000256" key="1">
    <source>
        <dbReference type="ARBA" id="ARBA00038396"/>
    </source>
</evidence>
<dbReference type="InterPro" id="IPR050816">
    <property type="entry name" value="Flavin-dep_Halogenase_NPB"/>
</dbReference>
<proteinExistence type="inferred from homology"/>
<gene>
    <name evidence="3" type="ORF">CLV29_3115</name>
</gene>
<evidence type="ECO:0000259" key="2">
    <source>
        <dbReference type="Pfam" id="PF01494"/>
    </source>
</evidence>
<accession>A0A4R7IZ68</accession>
<dbReference type="Gene3D" id="3.50.50.60">
    <property type="entry name" value="FAD/NAD(P)-binding domain"/>
    <property type="match status" value="1"/>
</dbReference>
<dbReference type="GO" id="GO:0071949">
    <property type="term" value="F:FAD binding"/>
    <property type="evidence" value="ECO:0007669"/>
    <property type="project" value="InterPro"/>
</dbReference>
<dbReference type="PANTHER" id="PTHR43747:SF1">
    <property type="entry name" value="SLR1998 PROTEIN"/>
    <property type="match status" value="1"/>
</dbReference>
<dbReference type="InterPro" id="IPR002938">
    <property type="entry name" value="FAD-bd"/>
</dbReference>
<dbReference type="EMBL" id="SOAW01000003">
    <property type="protein sequence ID" value="TDT30091.1"/>
    <property type="molecule type" value="Genomic_DNA"/>
</dbReference>